<dbReference type="RefSeq" id="WP_095130942.1">
    <property type="nucleotide sequence ID" value="NZ_NIBG01000002.1"/>
</dbReference>
<dbReference type="PANTHER" id="PTHR30508:SF1">
    <property type="entry name" value="UPF0051 PROTEIN ABCI8, CHLOROPLASTIC-RELATED"/>
    <property type="match status" value="1"/>
</dbReference>
<evidence type="ECO:0000313" key="4">
    <source>
        <dbReference type="Proteomes" id="UP000216024"/>
    </source>
</evidence>
<proteinExistence type="inferred from homology"/>
<dbReference type="Proteomes" id="UP000216024">
    <property type="component" value="Unassembled WGS sequence"/>
</dbReference>
<name>A0A267MLV5_9FIRM</name>
<sequence length="308" mass="33951">MINNVTTNLMKKIAQLHEIPQGAHSIRKNGEVVSMNSTEHILITSKEDVEGLDIRISSECQKESLHMPVIIENEDISETVYNTFYIGGGADVTIIAGCGLHNEGNESNKSEHNGIHEFHIGKWAKVTYIETHYASGTVETSKVLNPKTIFHIEKDATVTLEMVQLGGVNKSDRDTKVILKDRAKLIISERLMTEDDQIAKSDIVVNLDGKDSSAQIVSRSVARNNSEQTYTFDLVGNNASRGHIECDAIIMDKAKVISKPVVSAFHADANLVHEAAIGKIEAEQIIKLMTLGMTEKESEETIINGFLK</sequence>
<dbReference type="Pfam" id="PF01458">
    <property type="entry name" value="SUFBD_core"/>
    <property type="match status" value="1"/>
</dbReference>
<evidence type="ECO:0000313" key="3">
    <source>
        <dbReference type="EMBL" id="PAB60569.1"/>
    </source>
</evidence>
<comment type="caution">
    <text evidence="3">The sequence shown here is derived from an EMBL/GenBank/DDBJ whole genome shotgun (WGS) entry which is preliminary data.</text>
</comment>
<evidence type="ECO:0000259" key="2">
    <source>
        <dbReference type="Pfam" id="PF01458"/>
    </source>
</evidence>
<evidence type="ECO:0000256" key="1">
    <source>
        <dbReference type="ARBA" id="ARBA00043967"/>
    </source>
</evidence>
<dbReference type="InterPro" id="IPR000825">
    <property type="entry name" value="SUF_FeS_clus_asmbl_SufBD_core"/>
</dbReference>
<dbReference type="PANTHER" id="PTHR30508">
    <property type="entry name" value="FES CLUSTER ASSEMBLY PROTEIN SUF"/>
    <property type="match status" value="1"/>
</dbReference>
<protein>
    <submittedName>
        <fullName evidence="3">ABC transporter permease</fullName>
    </submittedName>
</protein>
<comment type="similarity">
    <text evidence="1">Belongs to the iron-sulfur cluster assembly SufBD family.</text>
</comment>
<dbReference type="GO" id="GO:0016226">
    <property type="term" value="P:iron-sulfur cluster assembly"/>
    <property type="evidence" value="ECO:0007669"/>
    <property type="project" value="InterPro"/>
</dbReference>
<dbReference type="OrthoDB" id="9782689at2"/>
<dbReference type="InterPro" id="IPR037284">
    <property type="entry name" value="SUF_FeS_clus_asmbl_SufBD_sf"/>
</dbReference>
<keyword evidence="4" id="KW-1185">Reference proteome</keyword>
<feature type="domain" description="SUF system FeS cluster assembly SufBD core" evidence="2">
    <location>
        <begin position="86"/>
        <end position="306"/>
    </location>
</feature>
<organism evidence="3 4">
    <name type="scientific">Anaeromicrobium sediminis</name>
    <dbReference type="NCBI Taxonomy" id="1478221"/>
    <lineage>
        <taxon>Bacteria</taxon>
        <taxon>Bacillati</taxon>
        <taxon>Bacillota</taxon>
        <taxon>Clostridia</taxon>
        <taxon>Peptostreptococcales</taxon>
        <taxon>Thermotaleaceae</taxon>
        <taxon>Anaeromicrobium</taxon>
    </lineage>
</organism>
<dbReference type="SUPFAM" id="SSF101960">
    <property type="entry name" value="Stabilizer of iron transporter SufD"/>
    <property type="match status" value="1"/>
</dbReference>
<dbReference type="InterPro" id="IPR055346">
    <property type="entry name" value="Fe-S_cluster_assembly_SufBD"/>
</dbReference>
<gene>
    <name evidence="3" type="ORF">CCE28_03220</name>
</gene>
<accession>A0A267MLV5</accession>
<dbReference type="EMBL" id="NIBG01000002">
    <property type="protein sequence ID" value="PAB60569.1"/>
    <property type="molecule type" value="Genomic_DNA"/>
</dbReference>
<reference evidence="3 4" key="1">
    <citation type="submission" date="2017-06" db="EMBL/GenBank/DDBJ databases">
        <title>Draft genome sequence of anaerobic fermentative bacterium Anaeromicrobium sediminis DY2726D isolated from West Pacific Ocean sediments.</title>
        <authorList>
            <person name="Zeng X."/>
        </authorList>
    </citation>
    <scope>NUCLEOTIDE SEQUENCE [LARGE SCALE GENOMIC DNA]</scope>
    <source>
        <strain evidence="3 4">DY2726D</strain>
    </source>
</reference>
<dbReference type="AlphaFoldDB" id="A0A267MLV5"/>